<dbReference type="Pfam" id="PF13087">
    <property type="entry name" value="AAA_12"/>
    <property type="match status" value="1"/>
</dbReference>
<sequence>MSLADLRAALHAELAATPEYYDFKVLRSEREGTLWRVSLEPGYVFAEGQRPGTASALSLLDDSLDGAAAWWGAPVKGGASVLAVLPEDDQLLLQNASSPPPGPDALIRLYPSRFLKAVSDAWWDTPWAERALACLPALQRPAAWPEGPLLTGAPFRWLRPGQRQALGLLQQQAAFLWGPPGTGKTTTLGVMLAEYLEQRPQARVLLLSSTNQAVDLATLAVDKALEKGRRESLRASVQRLGTRFDAAAFEGREHLIPAQDRELIQRLARAEAARPSGRASAGEASALKAWHDRVQDLREQLRASSLQVLQRCRLAAMTTTRAAFTLKTLRALAPEGQDDSTPPFDLLVFDEASQVSLAHALVLMPLGRQWLFAGDPQQLSPVLRSREREARRWLGRSAFAEMPRQGPALALLDEQSRMAAPISDLVSQLFYEGALRVAADASASPAWLQARQRRFAEVPAETHIHVQTMRASGAWSAADRGPLRRESAEAIADMIETALAEDPGGGWQPHELVVLTPFRAQRALIRQRLRARGLPEAQIKVSTVHRAQGSEAPVLLFDPVDGSQPFLQTDEAQRLFNVAWSRAQAKLIVFLAPGDSAHNPFLAPIVQRLRLAGDTRPVHALLELAAQPGFPANALGLRVSAGRLSGEISQLSPDGRQLVLINERSGAAVPIDVAFWRAKALAQAQASAG</sequence>
<evidence type="ECO:0000313" key="7">
    <source>
        <dbReference type="Proteomes" id="UP000235916"/>
    </source>
</evidence>
<keyword evidence="2" id="KW-0378">Hydrolase</keyword>
<dbReference type="PANTHER" id="PTHR43788:SF8">
    <property type="entry name" value="DNA-BINDING PROTEIN SMUBP-2"/>
    <property type="match status" value="1"/>
</dbReference>
<dbReference type="GO" id="GO:0005524">
    <property type="term" value="F:ATP binding"/>
    <property type="evidence" value="ECO:0007669"/>
    <property type="project" value="UniProtKB-KW"/>
</dbReference>
<dbReference type="EMBL" id="POSP01000003">
    <property type="protein sequence ID" value="PND38931.1"/>
    <property type="molecule type" value="Genomic_DNA"/>
</dbReference>
<keyword evidence="3 6" id="KW-0347">Helicase</keyword>
<dbReference type="GO" id="GO:0016787">
    <property type="term" value="F:hydrolase activity"/>
    <property type="evidence" value="ECO:0007669"/>
    <property type="project" value="UniProtKB-KW"/>
</dbReference>
<dbReference type="PANTHER" id="PTHR43788">
    <property type="entry name" value="DNA2/NAM7 HELICASE FAMILY MEMBER"/>
    <property type="match status" value="1"/>
</dbReference>
<keyword evidence="7" id="KW-1185">Reference proteome</keyword>
<dbReference type="InterPro" id="IPR003593">
    <property type="entry name" value="AAA+_ATPase"/>
</dbReference>
<dbReference type="SUPFAM" id="SSF52540">
    <property type="entry name" value="P-loop containing nucleoside triphosphate hydrolases"/>
    <property type="match status" value="1"/>
</dbReference>
<dbReference type="SMART" id="SM00382">
    <property type="entry name" value="AAA"/>
    <property type="match status" value="1"/>
</dbReference>
<proteinExistence type="predicted"/>
<dbReference type="Pfam" id="PF13245">
    <property type="entry name" value="AAA_19"/>
    <property type="match status" value="1"/>
</dbReference>
<evidence type="ECO:0000256" key="2">
    <source>
        <dbReference type="ARBA" id="ARBA00022801"/>
    </source>
</evidence>
<gene>
    <name evidence="6" type="ORF">C1O66_16295</name>
</gene>
<evidence type="ECO:0000313" key="6">
    <source>
        <dbReference type="EMBL" id="PND38931.1"/>
    </source>
</evidence>
<name>A0A2N8KZR7_9BURK</name>
<feature type="domain" description="AAA+ ATPase" evidence="5">
    <location>
        <begin position="170"/>
        <end position="407"/>
    </location>
</feature>
<dbReference type="CDD" id="cd18808">
    <property type="entry name" value="SF1_C_Upf1"/>
    <property type="match status" value="1"/>
</dbReference>
<evidence type="ECO:0000256" key="1">
    <source>
        <dbReference type="ARBA" id="ARBA00022741"/>
    </source>
</evidence>
<evidence type="ECO:0000256" key="4">
    <source>
        <dbReference type="ARBA" id="ARBA00022840"/>
    </source>
</evidence>
<protein>
    <submittedName>
        <fullName evidence="6">DNA helicase</fullName>
    </submittedName>
</protein>
<dbReference type="InterPro" id="IPR050534">
    <property type="entry name" value="Coronavir_polyprotein_1ab"/>
</dbReference>
<dbReference type="InterPro" id="IPR027417">
    <property type="entry name" value="P-loop_NTPase"/>
</dbReference>
<dbReference type="OrthoDB" id="9757917at2"/>
<accession>A0A2N8KZR7</accession>
<dbReference type="InterPro" id="IPR041679">
    <property type="entry name" value="DNA2/NAM7-like_C"/>
</dbReference>
<dbReference type="InterPro" id="IPR047187">
    <property type="entry name" value="SF1_C_Upf1"/>
</dbReference>
<comment type="caution">
    <text evidence="6">The sequence shown here is derived from an EMBL/GenBank/DDBJ whole genome shotgun (WGS) entry which is preliminary data.</text>
</comment>
<dbReference type="Gene3D" id="3.40.50.300">
    <property type="entry name" value="P-loop containing nucleotide triphosphate hydrolases"/>
    <property type="match status" value="2"/>
</dbReference>
<evidence type="ECO:0000259" key="5">
    <source>
        <dbReference type="SMART" id="SM00382"/>
    </source>
</evidence>
<organism evidence="6 7">
    <name type="scientific">Kinneretia aquatilis</name>
    <dbReference type="NCBI Taxonomy" id="2070761"/>
    <lineage>
        <taxon>Bacteria</taxon>
        <taxon>Pseudomonadati</taxon>
        <taxon>Pseudomonadota</taxon>
        <taxon>Betaproteobacteria</taxon>
        <taxon>Burkholderiales</taxon>
        <taxon>Sphaerotilaceae</taxon>
        <taxon>Roseateles</taxon>
    </lineage>
</organism>
<reference evidence="6 7" key="1">
    <citation type="submission" date="2018-01" db="EMBL/GenBank/DDBJ databases">
        <title>Draft genome sequence of Paucibacter aquatile CR182 isolated from freshwater of the Nakdong River.</title>
        <authorList>
            <person name="Choi A."/>
            <person name="Chung E.J."/>
        </authorList>
    </citation>
    <scope>NUCLEOTIDE SEQUENCE [LARGE SCALE GENOMIC DNA]</scope>
    <source>
        <strain evidence="6 7">CR182</strain>
    </source>
</reference>
<evidence type="ECO:0000256" key="3">
    <source>
        <dbReference type="ARBA" id="ARBA00022806"/>
    </source>
</evidence>
<dbReference type="AlphaFoldDB" id="A0A2N8KZR7"/>
<keyword evidence="1" id="KW-0547">Nucleotide-binding</keyword>
<dbReference type="RefSeq" id="WP_102768848.1">
    <property type="nucleotide sequence ID" value="NZ_POSP01000003.1"/>
</dbReference>
<dbReference type="Proteomes" id="UP000235916">
    <property type="component" value="Unassembled WGS sequence"/>
</dbReference>
<keyword evidence="4" id="KW-0067">ATP-binding</keyword>
<dbReference type="GO" id="GO:0043139">
    <property type="term" value="F:5'-3' DNA helicase activity"/>
    <property type="evidence" value="ECO:0007669"/>
    <property type="project" value="TreeGrafter"/>
</dbReference>